<proteinExistence type="predicted"/>
<dbReference type="EMBL" id="MAQB02000001">
    <property type="protein sequence ID" value="OFJ48902.1"/>
    <property type="molecule type" value="Genomic_DNA"/>
</dbReference>
<dbReference type="Proteomes" id="UP000092634">
    <property type="component" value="Unassembled WGS sequence"/>
</dbReference>
<accession>A0A1E8PRL5</accession>
<organism evidence="1 2">
    <name type="scientific">Janthinobacterium lividum</name>
    <dbReference type="NCBI Taxonomy" id="29581"/>
    <lineage>
        <taxon>Bacteria</taxon>
        <taxon>Pseudomonadati</taxon>
        <taxon>Pseudomonadota</taxon>
        <taxon>Betaproteobacteria</taxon>
        <taxon>Burkholderiales</taxon>
        <taxon>Oxalobacteraceae</taxon>
        <taxon>Janthinobacterium</taxon>
    </lineage>
</organism>
<comment type="caution">
    <text evidence="1">The sequence shown here is derived from an EMBL/GenBank/DDBJ whole genome shotgun (WGS) entry which is preliminary data.</text>
</comment>
<evidence type="ECO:0000313" key="1">
    <source>
        <dbReference type="EMBL" id="OFJ48902.1"/>
    </source>
</evidence>
<protein>
    <submittedName>
        <fullName evidence="1">Uncharacterized protein</fullName>
    </submittedName>
</protein>
<evidence type="ECO:0000313" key="2">
    <source>
        <dbReference type="Proteomes" id="UP000092634"/>
    </source>
</evidence>
<name>A0A1E8PRL5_9BURK</name>
<sequence length="67" mass="7278">MRHSNAAMLSAAQSLSCPALPCPALSLARFFFIAFDFAPLRLIVQQLNCIKKGSPKGCLFFCCLLAN</sequence>
<gene>
    <name evidence="1" type="ORF">BA896_008290</name>
</gene>
<dbReference type="AlphaFoldDB" id="A0A1E8PRL5"/>
<reference evidence="1 2" key="1">
    <citation type="submission" date="2016-10" db="EMBL/GenBank/DDBJ databases">
        <title>Updated version of Genome Assembly of Janthinobacterium lividum ERGS5:01.</title>
        <authorList>
            <person name="Kumar R."/>
            <person name="Acharya V."/>
            <person name="Singh D."/>
        </authorList>
    </citation>
    <scope>NUCLEOTIDE SEQUENCE [LARGE SCALE GENOMIC DNA]</scope>
    <source>
        <strain evidence="1 2">ERGS5:01</strain>
    </source>
</reference>